<dbReference type="SUPFAM" id="SSF103473">
    <property type="entry name" value="MFS general substrate transporter"/>
    <property type="match status" value="1"/>
</dbReference>
<feature type="transmembrane region" description="Helical" evidence="6">
    <location>
        <begin position="389"/>
        <end position="409"/>
    </location>
</feature>
<feature type="transmembrane region" description="Helical" evidence="6">
    <location>
        <begin position="156"/>
        <end position="175"/>
    </location>
</feature>
<keyword evidence="5 6" id="KW-0472">Membrane</keyword>
<keyword evidence="2" id="KW-0813">Transport</keyword>
<dbReference type="Gene3D" id="1.20.1250.20">
    <property type="entry name" value="MFS general substrate transporter like domains"/>
    <property type="match status" value="1"/>
</dbReference>
<organism evidence="8 9">
    <name type="scientific">Sulfobacillus thermosulfidooxidans</name>
    <dbReference type="NCBI Taxonomy" id="28034"/>
    <lineage>
        <taxon>Bacteria</taxon>
        <taxon>Bacillati</taxon>
        <taxon>Bacillota</taxon>
        <taxon>Clostridia</taxon>
        <taxon>Eubacteriales</taxon>
        <taxon>Clostridiales Family XVII. Incertae Sedis</taxon>
        <taxon>Sulfobacillus</taxon>
    </lineage>
</organism>
<dbReference type="PROSITE" id="PS50850">
    <property type="entry name" value="MFS"/>
    <property type="match status" value="1"/>
</dbReference>
<evidence type="ECO:0000256" key="4">
    <source>
        <dbReference type="ARBA" id="ARBA00022989"/>
    </source>
</evidence>
<feature type="transmembrane region" description="Helical" evidence="6">
    <location>
        <begin position="236"/>
        <end position="256"/>
    </location>
</feature>
<accession>A0A2T2WXW2</accession>
<dbReference type="GO" id="GO:0005886">
    <property type="term" value="C:plasma membrane"/>
    <property type="evidence" value="ECO:0007669"/>
    <property type="project" value="UniProtKB-SubCell"/>
</dbReference>
<protein>
    <recommendedName>
        <fullName evidence="7">Major facilitator superfamily (MFS) profile domain-containing protein</fullName>
    </recommendedName>
</protein>
<comment type="subcellular location">
    <subcellularLocation>
        <location evidence="1">Cell membrane</location>
        <topology evidence="1">Multi-pass membrane protein</topology>
    </subcellularLocation>
</comment>
<dbReference type="InterPro" id="IPR020846">
    <property type="entry name" value="MFS_dom"/>
</dbReference>
<keyword evidence="4 6" id="KW-1133">Transmembrane helix</keyword>
<dbReference type="Proteomes" id="UP000242705">
    <property type="component" value="Unassembled WGS sequence"/>
</dbReference>
<dbReference type="AlphaFoldDB" id="A0A2T2WXW2"/>
<comment type="caution">
    <text evidence="8">The sequence shown here is derived from an EMBL/GenBank/DDBJ whole genome shotgun (WGS) entry which is preliminary data.</text>
</comment>
<name>A0A2T2WXW2_SULTH</name>
<evidence type="ECO:0000313" key="9">
    <source>
        <dbReference type="Proteomes" id="UP000242705"/>
    </source>
</evidence>
<feature type="transmembrane region" description="Helical" evidence="6">
    <location>
        <begin position="42"/>
        <end position="64"/>
    </location>
</feature>
<evidence type="ECO:0000313" key="8">
    <source>
        <dbReference type="EMBL" id="PSR27071.1"/>
    </source>
</evidence>
<reference evidence="8 9" key="1">
    <citation type="journal article" date="2014" name="BMC Genomics">
        <title>Comparison of environmental and isolate Sulfobacillus genomes reveals diverse carbon, sulfur, nitrogen, and hydrogen metabolisms.</title>
        <authorList>
            <person name="Justice N.B."/>
            <person name="Norman A."/>
            <person name="Brown C.T."/>
            <person name="Singh A."/>
            <person name="Thomas B.C."/>
            <person name="Banfield J.F."/>
        </authorList>
    </citation>
    <scope>NUCLEOTIDE SEQUENCE [LARGE SCALE GENOMIC DNA]</scope>
    <source>
        <strain evidence="8">AMDSBA5</strain>
    </source>
</reference>
<evidence type="ECO:0000259" key="7">
    <source>
        <dbReference type="PROSITE" id="PS50850"/>
    </source>
</evidence>
<dbReference type="InterPro" id="IPR011701">
    <property type="entry name" value="MFS"/>
</dbReference>
<feature type="transmembrane region" description="Helical" evidence="6">
    <location>
        <begin position="364"/>
        <end position="383"/>
    </location>
</feature>
<feature type="domain" description="Major facilitator superfamily (MFS) profile" evidence="7">
    <location>
        <begin position="25"/>
        <end position="411"/>
    </location>
</feature>
<dbReference type="InterPro" id="IPR036259">
    <property type="entry name" value="MFS_trans_sf"/>
</dbReference>
<evidence type="ECO:0000256" key="2">
    <source>
        <dbReference type="ARBA" id="ARBA00022448"/>
    </source>
</evidence>
<feature type="transmembrane region" description="Helical" evidence="6">
    <location>
        <begin position="324"/>
        <end position="343"/>
    </location>
</feature>
<dbReference type="EMBL" id="PXYX01000016">
    <property type="protein sequence ID" value="PSR27071.1"/>
    <property type="molecule type" value="Genomic_DNA"/>
</dbReference>
<proteinExistence type="predicted"/>
<dbReference type="CDD" id="cd17370">
    <property type="entry name" value="MFS_MJ1317_like"/>
    <property type="match status" value="1"/>
</dbReference>
<feature type="transmembrane region" description="Helical" evidence="6">
    <location>
        <begin position="268"/>
        <end position="287"/>
    </location>
</feature>
<sequence length="411" mass="44760">MEHHDADKEGFAKEGFAIASWRSRNVWGFSLASLFSDMGHELVTTVLPAFLLTIGAPVFALAVIEGVSNFSQSLSSLLGGKWANNTESRRSIVVIGYILTGIKALIALVSYWPWIVLLRTLAWIGRGARGPIRDTMIADEVPPSDRGKAYGFRETFDTLGAILGPLAATLLIAMISSRTLIALSAIPAVLTILVIVLFIREPKRVEFTKETPLESSRSKPGETVSWPEQYRIFRRAVIVFWFSQAAPTFFILRVLLAHPHGLPFSTDVLGFALYTIHNIFYAASSYPAGLMADHGHPKLATVTGYILWTLSLLGFADFHLLPLLFWPVLFIFSGLATGLIETGQKTLTVAILSPHVRGMGLGQIAGLKGLSQLVGTLVIGALWTLHQPAWGFLVLSVAAVLGIVNMTIVKV</sequence>
<dbReference type="InterPro" id="IPR001958">
    <property type="entry name" value="Tet-R_TetA/multi-R_MdtG-like"/>
</dbReference>
<gene>
    <name evidence="8" type="ORF">C7B47_09180</name>
</gene>
<dbReference type="GO" id="GO:0022857">
    <property type="term" value="F:transmembrane transporter activity"/>
    <property type="evidence" value="ECO:0007669"/>
    <property type="project" value="InterPro"/>
</dbReference>
<feature type="transmembrane region" description="Helical" evidence="6">
    <location>
        <begin position="92"/>
        <end position="117"/>
    </location>
</feature>
<evidence type="ECO:0000256" key="5">
    <source>
        <dbReference type="ARBA" id="ARBA00023136"/>
    </source>
</evidence>
<dbReference type="PRINTS" id="PR01035">
    <property type="entry name" value="TCRTETA"/>
</dbReference>
<evidence type="ECO:0000256" key="1">
    <source>
        <dbReference type="ARBA" id="ARBA00004651"/>
    </source>
</evidence>
<evidence type="ECO:0000256" key="3">
    <source>
        <dbReference type="ARBA" id="ARBA00022692"/>
    </source>
</evidence>
<evidence type="ECO:0000256" key="6">
    <source>
        <dbReference type="SAM" id="Phobius"/>
    </source>
</evidence>
<dbReference type="Pfam" id="PF07690">
    <property type="entry name" value="MFS_1"/>
    <property type="match status" value="1"/>
</dbReference>
<dbReference type="PANTHER" id="PTHR23518">
    <property type="entry name" value="C-METHYLTRANSFERASE"/>
    <property type="match status" value="1"/>
</dbReference>
<dbReference type="PANTHER" id="PTHR23518:SF2">
    <property type="entry name" value="MAJOR FACILITATOR SUPERFAMILY TRANSPORTER"/>
    <property type="match status" value="1"/>
</dbReference>
<keyword evidence="3 6" id="KW-0812">Transmembrane</keyword>
<feature type="transmembrane region" description="Helical" evidence="6">
    <location>
        <begin position="181"/>
        <end position="199"/>
    </location>
</feature>